<keyword evidence="2" id="KW-1185">Reference proteome</keyword>
<evidence type="ECO:0000313" key="1">
    <source>
        <dbReference type="EMBL" id="QNM16027.1"/>
    </source>
</evidence>
<dbReference type="EMBL" id="CP060637">
    <property type="protein sequence ID" value="QNM16027.1"/>
    <property type="molecule type" value="Genomic_DNA"/>
</dbReference>
<dbReference type="Proteomes" id="UP000515913">
    <property type="component" value="Chromosome"/>
</dbReference>
<dbReference type="RefSeq" id="WP_101473772.1">
    <property type="nucleotide sequence ID" value="NZ_CP060637.1"/>
</dbReference>
<name>A0A7G9GYZ5_9FUSO</name>
<organism evidence="1 2">
    <name type="scientific">Fusobacterium hominis</name>
    <dbReference type="NCBI Taxonomy" id="2764326"/>
    <lineage>
        <taxon>Bacteria</taxon>
        <taxon>Fusobacteriati</taxon>
        <taxon>Fusobacteriota</taxon>
        <taxon>Fusobacteriia</taxon>
        <taxon>Fusobacteriales</taxon>
        <taxon>Fusobacteriaceae</taxon>
        <taxon>Fusobacterium</taxon>
    </lineage>
</organism>
<dbReference type="AlphaFoldDB" id="A0A7G9GYZ5"/>
<proteinExistence type="predicted"/>
<gene>
    <name evidence="1" type="ORF">H9Q81_04160</name>
</gene>
<evidence type="ECO:0000313" key="2">
    <source>
        <dbReference type="Proteomes" id="UP000515913"/>
    </source>
</evidence>
<sequence length="150" mass="16963">MKKRLIMLLAVLSLFGTIGYGAEIIPANYLMERLIIGMEVTPTYISNDGSKEFKAIQINNEILKRLQTTESPFYVYDSDGNEKVVRKGDYFVSPVRLSSIFVIDKETFENNFRDKSLPDQVIETKVTEETNILNPADVDAGSMDVKETGR</sequence>
<reference evidence="1 2" key="1">
    <citation type="submission" date="2020-08" db="EMBL/GenBank/DDBJ databases">
        <authorList>
            <person name="Liu C."/>
            <person name="Sun Q."/>
        </authorList>
    </citation>
    <scope>NUCLEOTIDE SEQUENCE [LARGE SCALE GENOMIC DNA]</scope>
    <source>
        <strain evidence="1 2">NSJ-57</strain>
    </source>
</reference>
<protein>
    <submittedName>
        <fullName evidence="1">Uncharacterized protein</fullName>
    </submittedName>
</protein>
<dbReference type="KEGG" id="fho:H9Q81_04160"/>
<accession>A0A7G9GYZ5</accession>